<dbReference type="RefSeq" id="WP_369454596.1">
    <property type="nucleotide sequence ID" value="NZ_JBGCUO010000001.1"/>
</dbReference>
<evidence type="ECO:0000313" key="3">
    <source>
        <dbReference type="Proteomes" id="UP001562065"/>
    </source>
</evidence>
<dbReference type="Proteomes" id="UP001562065">
    <property type="component" value="Unassembled WGS sequence"/>
</dbReference>
<name>A0ABV4AFS8_9GAMM</name>
<dbReference type="EMBL" id="JBGCUO010000001">
    <property type="protein sequence ID" value="MEY1661338.1"/>
    <property type="molecule type" value="Genomic_DNA"/>
</dbReference>
<evidence type="ECO:0000256" key="1">
    <source>
        <dbReference type="SAM" id="SignalP"/>
    </source>
</evidence>
<proteinExistence type="predicted"/>
<comment type="caution">
    <text evidence="2">The sequence shown here is derived from an EMBL/GenBank/DDBJ whole genome shotgun (WGS) entry which is preliminary data.</text>
</comment>
<reference evidence="2 3" key="1">
    <citation type="submission" date="2024-07" db="EMBL/GenBank/DDBJ databases">
        <authorList>
            <person name="Ren Q."/>
        </authorList>
    </citation>
    <scope>NUCLEOTIDE SEQUENCE [LARGE SCALE GENOMIC DNA]</scope>
    <source>
        <strain evidence="2 3">REN37</strain>
    </source>
</reference>
<dbReference type="Pfam" id="PF06980">
    <property type="entry name" value="DUF1302"/>
    <property type="match status" value="1"/>
</dbReference>
<organism evidence="2 3">
    <name type="scientific">Isoalcanivorax beigongshangi</name>
    <dbReference type="NCBI Taxonomy" id="3238810"/>
    <lineage>
        <taxon>Bacteria</taxon>
        <taxon>Pseudomonadati</taxon>
        <taxon>Pseudomonadota</taxon>
        <taxon>Gammaproteobacteria</taxon>
        <taxon>Oceanospirillales</taxon>
        <taxon>Alcanivoracaceae</taxon>
        <taxon>Isoalcanivorax</taxon>
    </lineage>
</organism>
<keyword evidence="3" id="KW-1185">Reference proteome</keyword>
<feature type="chain" id="PRO_5046278667" evidence="1">
    <location>
        <begin position="30"/>
        <end position="600"/>
    </location>
</feature>
<gene>
    <name evidence="2" type="ORF">AB5I84_04160</name>
</gene>
<dbReference type="InterPro" id="IPR010727">
    <property type="entry name" value="DUF1302"/>
</dbReference>
<feature type="signal peptide" evidence="1">
    <location>
        <begin position="1"/>
        <end position="29"/>
    </location>
</feature>
<accession>A0ABV4AFS8</accession>
<evidence type="ECO:0000313" key="2">
    <source>
        <dbReference type="EMBL" id="MEY1661338.1"/>
    </source>
</evidence>
<protein>
    <submittedName>
        <fullName evidence="2">DUF1302 domain-containing protein</fullName>
    </submittedName>
</protein>
<sequence>MTITTMSRPLCRHHALVLAVALAGTPALAFEFERGDLRGELDNHISAGIGWALSNPDKSLIGVGNGGTASTLSSDDHRLNFNKGDVYTQVFKGLHGLTLEYENVGLFVRGQWWYDVEQQDRHQRLYDISNSGRYRYARTSGIELLDAYAFARWQLGGQDGEIRVGRQVVTWGNDDYTHALNDLYAYNGNAYRRPGMILEETLIPAPMVYLTQQLGNDVSVDLFYQFGWEKMAVSNCGTFFATTEVVQDGCVTGNLIYGSDFRPNDPDYLYIPRYADNTPKDGGEYGVALRWKEAALKDTEFGLIASRYHSRSPFYSTIASSVLDVTDPQFDPNLVGNSPLAGYTVDYPESIELYAATFRTELAEGATSFSGELSLRPNMPLQVNSTDLTYTALGIDAIAQQTIGAPISPTVLNGDAVSEGKHLRGYRRLPVSQVQLAFSQFLPGAFGADWFLFMSEVAWNHISDLKTGPGAVRFGRDSIYGYGEVGVPGLCETLLNTDNPQHCNGDGFHSRDSWGYRSAFIADFADVGGGVGLRPMLVWTHDMHGWGPNFNQEAKSIELSVSARYRDRYSATVTVKDYFGGRYNTWVDRDFVSLSVGMSF</sequence>
<keyword evidence="1" id="KW-0732">Signal</keyword>